<protein>
    <recommendedName>
        <fullName evidence="4">Lipoprotein</fullName>
    </recommendedName>
</protein>
<comment type="caution">
    <text evidence="2">The sequence shown here is derived from an EMBL/GenBank/DDBJ whole genome shotgun (WGS) entry which is preliminary data.</text>
</comment>
<name>A0A6N6RJM2_9FLAO</name>
<gene>
    <name evidence="2" type="ORF">F8C67_11515</name>
</gene>
<feature type="signal peptide" evidence="1">
    <location>
        <begin position="1"/>
        <end position="19"/>
    </location>
</feature>
<dbReference type="RefSeq" id="WP_151668005.1">
    <property type="nucleotide sequence ID" value="NZ_WBVO01000010.1"/>
</dbReference>
<evidence type="ECO:0008006" key="4">
    <source>
        <dbReference type="Google" id="ProtNLM"/>
    </source>
</evidence>
<sequence>MRMLSRSLVLIAISTALSACFGGGGGPIIVDVPYGNPTPGATTTYIPRPTIQDSVRYSLSYSMQSFSKTYLPQDENRYHGDINFSMIKLLSSSYTVGLVAGGGWGTYTFNHPSINSTSKDYYSVYAALDVSRGHMTINDKLTITPTYLRLGLSSTVGQYRSFIPEYADRFGGRDSVIVDDQGKVSGIYSIGMQIDYEVNSDFNAGFNLEIRTFWKFCEQHTVPRLEACHRV</sequence>
<organism evidence="2 3">
    <name type="scientific">Phaeocystidibacter luteus</name>
    <dbReference type="NCBI Taxonomy" id="911197"/>
    <lineage>
        <taxon>Bacteria</taxon>
        <taxon>Pseudomonadati</taxon>
        <taxon>Bacteroidota</taxon>
        <taxon>Flavobacteriia</taxon>
        <taxon>Flavobacteriales</taxon>
        <taxon>Phaeocystidibacteraceae</taxon>
        <taxon>Phaeocystidibacter</taxon>
    </lineage>
</organism>
<evidence type="ECO:0000313" key="3">
    <source>
        <dbReference type="Proteomes" id="UP000468650"/>
    </source>
</evidence>
<feature type="chain" id="PRO_5026781336" description="Lipoprotein" evidence="1">
    <location>
        <begin position="20"/>
        <end position="231"/>
    </location>
</feature>
<dbReference type="EMBL" id="WBVO01000010">
    <property type="protein sequence ID" value="KAB2807662.1"/>
    <property type="molecule type" value="Genomic_DNA"/>
</dbReference>
<dbReference type="AlphaFoldDB" id="A0A6N6RJM2"/>
<reference evidence="2 3" key="1">
    <citation type="submission" date="2019-09" db="EMBL/GenBank/DDBJ databases">
        <title>Genomes of family Cryomorphaceae.</title>
        <authorList>
            <person name="Bowman J.P."/>
        </authorList>
    </citation>
    <scope>NUCLEOTIDE SEQUENCE [LARGE SCALE GENOMIC DNA]</scope>
    <source>
        <strain evidence="2 3">LMG 25704</strain>
    </source>
</reference>
<accession>A0A6N6RJM2</accession>
<dbReference type="PROSITE" id="PS51257">
    <property type="entry name" value="PROKAR_LIPOPROTEIN"/>
    <property type="match status" value="1"/>
</dbReference>
<dbReference type="Proteomes" id="UP000468650">
    <property type="component" value="Unassembled WGS sequence"/>
</dbReference>
<keyword evidence="1" id="KW-0732">Signal</keyword>
<evidence type="ECO:0000313" key="2">
    <source>
        <dbReference type="EMBL" id="KAB2807662.1"/>
    </source>
</evidence>
<proteinExistence type="predicted"/>
<keyword evidence="3" id="KW-1185">Reference proteome</keyword>
<evidence type="ECO:0000256" key="1">
    <source>
        <dbReference type="SAM" id="SignalP"/>
    </source>
</evidence>